<dbReference type="STRING" id="1355015.LK06_012970"/>
<feature type="compositionally biased region" description="Basic and acidic residues" evidence="1">
    <location>
        <begin position="153"/>
        <end position="163"/>
    </location>
</feature>
<feature type="region of interest" description="Disordered" evidence="1">
    <location>
        <begin position="153"/>
        <end position="176"/>
    </location>
</feature>
<dbReference type="AlphaFoldDB" id="A0A221P8G6"/>
<reference evidence="3 4" key="1">
    <citation type="submission" date="2017-07" db="EMBL/GenBank/DDBJ databases">
        <title>Genome sequence of Streptomyces pluripotens MUSC 137T.</title>
        <authorList>
            <person name="Ser H.-L."/>
            <person name="Lee L.-H."/>
        </authorList>
    </citation>
    <scope>NUCLEOTIDE SEQUENCE [LARGE SCALE GENOMIC DNA]</scope>
    <source>
        <strain evidence="3 4">MUSC 137</strain>
    </source>
</reference>
<dbReference type="Pfam" id="PF06259">
    <property type="entry name" value="Abhydrolase_8"/>
    <property type="match status" value="1"/>
</dbReference>
<evidence type="ECO:0000256" key="1">
    <source>
        <dbReference type="SAM" id="MobiDB-lite"/>
    </source>
</evidence>
<evidence type="ECO:0000259" key="2">
    <source>
        <dbReference type="Pfam" id="PF06259"/>
    </source>
</evidence>
<dbReference type="EMBL" id="CP022433">
    <property type="protein sequence ID" value="ASN28404.1"/>
    <property type="molecule type" value="Genomic_DNA"/>
</dbReference>
<evidence type="ECO:0000313" key="4">
    <source>
        <dbReference type="Proteomes" id="UP000031501"/>
    </source>
</evidence>
<dbReference type="InterPro" id="IPR010427">
    <property type="entry name" value="DUF1023"/>
</dbReference>
<proteinExistence type="predicted"/>
<gene>
    <name evidence="3" type="ORF">LK07_14100</name>
</gene>
<protein>
    <recommendedName>
        <fullName evidence="2">DUF1023 domain-containing protein</fullName>
    </recommendedName>
</protein>
<name>A0A221P8G6_9ACTN</name>
<keyword evidence="4" id="KW-1185">Reference proteome</keyword>
<sequence length="246" mass="26600">MPPPPGPRSGRRPWGAVLPPRRPTARRRPTAARRSSGRGDALAPRGQEFVEEGFGARREPAYPAAGEEIGSARAQEVRVTCGVDDAQEFVPQPLIRQSGLQRRFERFGRLLRAVLLHVERRERKADVCNQQRELRIDDLVGEPAVAALGAVREQRATDEDQRVRAGPASQSNADAGAPKLATCVNPLKPDHISAGPMTLIDHRSGATRVGDAFTHSGRKADDVIFAGAPGVTVGKASDLHLDPHHV</sequence>
<organism evidence="3 4">
    <name type="scientific">Streptomyces pluripotens</name>
    <dbReference type="NCBI Taxonomy" id="1355015"/>
    <lineage>
        <taxon>Bacteria</taxon>
        <taxon>Bacillati</taxon>
        <taxon>Actinomycetota</taxon>
        <taxon>Actinomycetes</taxon>
        <taxon>Kitasatosporales</taxon>
        <taxon>Streptomycetaceae</taxon>
        <taxon>Streptomyces</taxon>
    </lineage>
</organism>
<feature type="region of interest" description="Disordered" evidence="1">
    <location>
        <begin position="1"/>
        <end position="57"/>
    </location>
</feature>
<dbReference type="Proteomes" id="UP000031501">
    <property type="component" value="Chromosome"/>
</dbReference>
<evidence type="ECO:0000313" key="3">
    <source>
        <dbReference type="EMBL" id="ASN28404.1"/>
    </source>
</evidence>
<accession>A0A221P8G6</accession>
<dbReference type="KEGG" id="splu:LK06_012970"/>
<feature type="domain" description="DUF1023" evidence="2">
    <location>
        <begin position="168"/>
        <end position="246"/>
    </location>
</feature>